<evidence type="ECO:0000313" key="2">
    <source>
        <dbReference type="EMBL" id="MEB3068526.1"/>
    </source>
</evidence>
<evidence type="ECO:0000259" key="1">
    <source>
        <dbReference type="Pfam" id="PF06259"/>
    </source>
</evidence>
<dbReference type="Pfam" id="PF10774">
    <property type="entry name" value="DUF4226"/>
    <property type="match status" value="1"/>
</dbReference>
<dbReference type="RefSeq" id="WP_225396338.1">
    <property type="nucleotide sequence ID" value="NZ_JAYJJQ010000003.1"/>
</dbReference>
<dbReference type="InterPro" id="IPR029058">
    <property type="entry name" value="AB_hydrolase_fold"/>
</dbReference>
<proteinExistence type="predicted"/>
<dbReference type="Proteomes" id="UP001299283">
    <property type="component" value="Unassembled WGS sequence"/>
</dbReference>
<dbReference type="EMBL" id="JAYJJQ010000003">
    <property type="protein sequence ID" value="MEB3068526.1"/>
    <property type="molecule type" value="Genomic_DNA"/>
</dbReference>
<dbReference type="Gene3D" id="3.40.50.1820">
    <property type="entry name" value="alpha/beta hydrolase"/>
    <property type="match status" value="1"/>
</dbReference>
<feature type="domain" description="DUF1023" evidence="1">
    <location>
        <begin position="181"/>
        <end position="347"/>
    </location>
</feature>
<comment type="caution">
    <text evidence="2">The sequence shown here is derived from an EMBL/GenBank/DDBJ whole genome shotgun (WGS) entry which is preliminary data.</text>
</comment>
<keyword evidence="3" id="KW-1185">Reference proteome</keyword>
<reference evidence="2 3" key="1">
    <citation type="submission" date="2023-12" db="EMBL/GenBank/DDBJ databases">
        <title>Description of new species of Mycobacterium terrae complex isolated from sewage at the Sao Paulo Zoological Park Foundation in Brazil.</title>
        <authorList>
            <person name="Romagnoli C.L."/>
            <person name="Conceicao E.C."/>
            <person name="Machado E."/>
            <person name="Barreto L.B.P.F."/>
            <person name="Sharma A."/>
            <person name="Silva N.M."/>
            <person name="Marques L.E."/>
            <person name="Juliana M.A."/>
            <person name="Lourenco M.C.S."/>
            <person name="Digiampietri L.A."/>
            <person name="Suffys P.N."/>
            <person name="Viana-Niero C."/>
        </authorList>
    </citation>
    <scope>NUCLEOTIDE SEQUENCE [LARGE SCALE GENOMIC DNA]</scope>
    <source>
        <strain evidence="2 3">MYC017</strain>
    </source>
</reference>
<accession>A0ABU5YTR9</accession>
<protein>
    <submittedName>
        <fullName evidence="2">Alpha/beta hydrolase</fullName>
    </submittedName>
</protein>
<gene>
    <name evidence="2" type="ORF">K5L39_04955</name>
</gene>
<dbReference type="Pfam" id="PF06259">
    <property type="entry name" value="Abhydrolase_8"/>
    <property type="match status" value="1"/>
</dbReference>
<evidence type="ECO:0000313" key="3">
    <source>
        <dbReference type="Proteomes" id="UP001299283"/>
    </source>
</evidence>
<dbReference type="InterPro" id="IPR010427">
    <property type="entry name" value="DUF1023"/>
</dbReference>
<dbReference type="GO" id="GO:0016787">
    <property type="term" value="F:hydrolase activity"/>
    <property type="evidence" value="ECO:0007669"/>
    <property type="project" value="UniProtKB-KW"/>
</dbReference>
<keyword evidence="2" id="KW-0378">Hydrolase</keyword>
<name>A0ABU5YTR9_9MYCO</name>
<dbReference type="InterPro" id="IPR019710">
    <property type="entry name" value="DUF4226"/>
</dbReference>
<organism evidence="2 3">
    <name type="scientific">[Mycobacterium] vasticus</name>
    <dbReference type="NCBI Taxonomy" id="2875777"/>
    <lineage>
        <taxon>Bacteria</taxon>
        <taxon>Bacillati</taxon>
        <taxon>Actinomycetota</taxon>
        <taxon>Actinomycetes</taxon>
        <taxon>Mycobacteriales</taxon>
        <taxon>Mycobacteriaceae</taxon>
        <taxon>Mycolicibacter</taxon>
    </lineage>
</organism>
<dbReference type="SUPFAM" id="SSF53474">
    <property type="entry name" value="alpha/beta-Hydrolases"/>
    <property type="match status" value="1"/>
</dbReference>
<sequence length="448" mass="47457">MSELRGAHAQAARMREAALADGFRSAADTDQLLAATLRDAADHARVSRRRLDAIGAEIADVVSDVRAWDTPTGSRQLQLFLAAKARAIRTVITDAMADARSRTTLLRSAGDGYGLPARERDRVNRQVLAGDIDRVRNATEAISTEDMRRYDNAMRVLDGLRVSAEAGPALLLTYDPAAFEGRGRAAIAIGDPDTADNTTVLVPGAHCSVRDGYLSQPDGLNVYREACHTDPGRSNSVIVWMGYRTPDSLFDSQVAQPDSARVGGRSLAVDVNALALTHRGPAHVTVIGHSYGSTTVADAAAAFGMRAHDVVLVGSPGTDLARSAADFHLSPAGHVYVGASSMDPITRLGGQPQIPVPTTSVTVGLGADPAADGYGATRFKAEVPGLASPMRAHSSYFRPSGEALFSIGDIASGHGDALARDHMTALHRRRLPAFDPERLRLGSGNHRH</sequence>